<keyword evidence="1" id="KW-0812">Transmembrane</keyword>
<feature type="transmembrane region" description="Helical" evidence="1">
    <location>
        <begin position="21"/>
        <end position="42"/>
    </location>
</feature>
<comment type="caution">
    <text evidence="2">The sequence shown here is derived from an EMBL/GenBank/DDBJ whole genome shotgun (WGS) entry which is preliminary data.</text>
</comment>
<proteinExistence type="predicted"/>
<dbReference type="EMBL" id="JAWONS010000026">
    <property type="protein sequence ID" value="MDW2796212.1"/>
    <property type="molecule type" value="Genomic_DNA"/>
</dbReference>
<name>A0ABU4GIX2_9CLOT</name>
<dbReference type="Pfam" id="PF13347">
    <property type="entry name" value="MFS_2"/>
    <property type="match status" value="1"/>
</dbReference>
<feature type="transmembrane region" description="Helical" evidence="1">
    <location>
        <begin position="48"/>
        <end position="71"/>
    </location>
</feature>
<evidence type="ECO:0000313" key="2">
    <source>
        <dbReference type="EMBL" id="MDW2796212.1"/>
    </source>
</evidence>
<organism evidence="2 3">
    <name type="scientific">Clostridium boliviensis</name>
    <dbReference type="NCBI Taxonomy" id="318465"/>
    <lineage>
        <taxon>Bacteria</taxon>
        <taxon>Bacillati</taxon>
        <taxon>Bacillota</taxon>
        <taxon>Clostridia</taxon>
        <taxon>Eubacteriales</taxon>
        <taxon>Clostridiaceae</taxon>
        <taxon>Clostridium</taxon>
    </lineage>
</organism>
<gene>
    <name evidence="2" type="ORF">RZO55_01240</name>
</gene>
<dbReference type="RefSeq" id="WP_318062488.1">
    <property type="nucleotide sequence ID" value="NZ_JAWONS010000026.1"/>
</dbReference>
<sequence length="94" mass="10663">MDNSSNEKIKKYMKEDGIHFVPVWRIFGFSGANMAVNLYMGITMIMSYYLNGYVGMAVVLASSFSTIMRLWDGVTDPIVGFLIDKFGGRFGKWE</sequence>
<keyword evidence="1" id="KW-0472">Membrane</keyword>
<keyword evidence="1" id="KW-1133">Transmembrane helix</keyword>
<accession>A0ABU4GIX2</accession>
<evidence type="ECO:0000256" key="1">
    <source>
        <dbReference type="SAM" id="Phobius"/>
    </source>
</evidence>
<dbReference type="SUPFAM" id="SSF103473">
    <property type="entry name" value="MFS general substrate transporter"/>
    <property type="match status" value="1"/>
</dbReference>
<keyword evidence="3" id="KW-1185">Reference proteome</keyword>
<dbReference type="Proteomes" id="UP001276854">
    <property type="component" value="Unassembled WGS sequence"/>
</dbReference>
<evidence type="ECO:0000313" key="3">
    <source>
        <dbReference type="Proteomes" id="UP001276854"/>
    </source>
</evidence>
<protein>
    <submittedName>
        <fullName evidence="2">MFS transporter</fullName>
    </submittedName>
</protein>
<reference evidence="2 3" key="1">
    <citation type="submission" date="2023-10" db="EMBL/GenBank/DDBJ databases">
        <title>A novel Glycoside Hydrolase 43-Like Enzyme from Clostrdium boliviensis is an Endo-xylanase, and a Candidate for Xylooligosaccharides Production from Different Xylan Substrates.</title>
        <authorList>
            <person name="Alvarez M.T."/>
            <person name="Rocabado-Villegas L.R."/>
            <person name="Salas-Veizaga D.M."/>
            <person name="Linares-Pasten J.A."/>
            <person name="Gudmundsdottir E.E."/>
            <person name="Hreggvidsson G.O."/>
            <person name="Adlercreutz P."/>
            <person name="Nordberg Karlsson E."/>
        </authorList>
    </citation>
    <scope>NUCLEOTIDE SEQUENCE [LARGE SCALE GENOMIC DNA]</scope>
    <source>
        <strain evidence="2 3">E-1</strain>
    </source>
</reference>
<dbReference type="InterPro" id="IPR036259">
    <property type="entry name" value="MFS_trans_sf"/>
</dbReference>